<protein>
    <recommendedName>
        <fullName evidence="3">Class II aldolase/adducin N-terminal domain-containing protein</fullName>
    </recommendedName>
</protein>
<dbReference type="GO" id="GO:0016832">
    <property type="term" value="F:aldehyde-lyase activity"/>
    <property type="evidence" value="ECO:0007669"/>
    <property type="project" value="TreeGrafter"/>
</dbReference>
<organism evidence="4">
    <name type="scientific">marine metagenome</name>
    <dbReference type="NCBI Taxonomy" id="408172"/>
    <lineage>
        <taxon>unclassified sequences</taxon>
        <taxon>metagenomes</taxon>
        <taxon>ecological metagenomes</taxon>
    </lineage>
</organism>
<dbReference type="InterPro" id="IPR036409">
    <property type="entry name" value="Aldolase_II/adducin_N_sf"/>
</dbReference>
<gene>
    <name evidence="4" type="ORF">METZ01_LOCUS253186</name>
</gene>
<accession>A0A382IM48</accession>
<dbReference type="SUPFAM" id="SSF53639">
    <property type="entry name" value="AraD/HMP-PK domain-like"/>
    <property type="match status" value="1"/>
</dbReference>
<feature type="domain" description="Class II aldolase/adducin N-terminal" evidence="3">
    <location>
        <begin position="10"/>
        <end position="184"/>
    </location>
</feature>
<dbReference type="AlphaFoldDB" id="A0A382IM48"/>
<dbReference type="GO" id="GO:0019323">
    <property type="term" value="P:pentose catabolic process"/>
    <property type="evidence" value="ECO:0007669"/>
    <property type="project" value="TreeGrafter"/>
</dbReference>
<keyword evidence="1" id="KW-0479">Metal-binding</keyword>
<dbReference type="Gene3D" id="3.40.225.10">
    <property type="entry name" value="Class II aldolase/adducin N-terminal domain"/>
    <property type="match status" value="1"/>
</dbReference>
<proteinExistence type="predicted"/>
<evidence type="ECO:0000256" key="1">
    <source>
        <dbReference type="ARBA" id="ARBA00022723"/>
    </source>
</evidence>
<dbReference type="SMART" id="SM01007">
    <property type="entry name" value="Aldolase_II"/>
    <property type="match status" value="1"/>
</dbReference>
<dbReference type="GO" id="GO:0005829">
    <property type="term" value="C:cytosol"/>
    <property type="evidence" value="ECO:0007669"/>
    <property type="project" value="TreeGrafter"/>
</dbReference>
<reference evidence="4" key="1">
    <citation type="submission" date="2018-05" db="EMBL/GenBank/DDBJ databases">
        <authorList>
            <person name="Lanie J.A."/>
            <person name="Ng W.-L."/>
            <person name="Kazmierczak K.M."/>
            <person name="Andrzejewski T.M."/>
            <person name="Davidsen T.M."/>
            <person name="Wayne K.J."/>
            <person name="Tettelin H."/>
            <person name="Glass J.I."/>
            <person name="Rusch D."/>
            <person name="Podicherti R."/>
            <person name="Tsui H.-C.T."/>
            <person name="Winkler M.E."/>
        </authorList>
    </citation>
    <scope>NUCLEOTIDE SEQUENCE</scope>
</reference>
<evidence type="ECO:0000256" key="2">
    <source>
        <dbReference type="ARBA" id="ARBA00023239"/>
    </source>
</evidence>
<evidence type="ECO:0000313" key="4">
    <source>
        <dbReference type="EMBL" id="SVC00332.1"/>
    </source>
</evidence>
<keyword evidence="2" id="KW-0456">Lyase</keyword>
<evidence type="ECO:0000259" key="3">
    <source>
        <dbReference type="SMART" id="SM01007"/>
    </source>
</evidence>
<dbReference type="Pfam" id="PF00596">
    <property type="entry name" value="Aldolase_II"/>
    <property type="match status" value="1"/>
</dbReference>
<dbReference type="GO" id="GO:0046872">
    <property type="term" value="F:metal ion binding"/>
    <property type="evidence" value="ECO:0007669"/>
    <property type="project" value="UniProtKB-KW"/>
</dbReference>
<name>A0A382IM48_9ZZZZ</name>
<sequence>MKYKNIQSQKEIIFFSKKLCDLKLNTGTSGNISVRQKDGFLITPTGMDYQNLRPQDIVFMNMKKSIFGKRNPSSEWPFHLEIMKKRTDINAIVHTHSTYATVLACQRKGIPRFHYMVAVAGGNDIRCAPYSTFGTSHLSKNILSALKNRKACLVANHGMVSTGKTLKEAFDLAVEVENLAKQYWKILLSGRAKLLSVSQMQTVLKKFKSYGKQKIDR</sequence>
<dbReference type="InterPro" id="IPR001303">
    <property type="entry name" value="Aldolase_II/adducin_N"/>
</dbReference>
<dbReference type="PANTHER" id="PTHR22789">
    <property type="entry name" value="FUCULOSE PHOSPHATE ALDOLASE"/>
    <property type="match status" value="1"/>
</dbReference>
<dbReference type="EMBL" id="UINC01068054">
    <property type="protein sequence ID" value="SVC00332.1"/>
    <property type="molecule type" value="Genomic_DNA"/>
</dbReference>
<dbReference type="PANTHER" id="PTHR22789:SF0">
    <property type="entry name" value="3-OXO-TETRONATE 4-PHOSPHATE DECARBOXYLASE-RELATED"/>
    <property type="match status" value="1"/>
</dbReference>
<dbReference type="InterPro" id="IPR050197">
    <property type="entry name" value="Aldolase_class_II_sugar_metab"/>
</dbReference>